<dbReference type="Proteomes" id="UP000614741">
    <property type="component" value="Unassembled WGS sequence"/>
</dbReference>
<name>A0ABQ4DPP4_9CELL</name>
<feature type="transmembrane region" description="Helical" evidence="1">
    <location>
        <begin position="36"/>
        <end position="69"/>
    </location>
</feature>
<comment type="caution">
    <text evidence="2">The sequence shown here is derived from an EMBL/GenBank/DDBJ whole genome shotgun (WGS) entry which is preliminary data.</text>
</comment>
<keyword evidence="3" id="KW-1185">Reference proteome</keyword>
<evidence type="ECO:0000313" key="3">
    <source>
        <dbReference type="Proteomes" id="UP000614741"/>
    </source>
</evidence>
<gene>
    <name evidence="2" type="ORF">Cph01nite_30890</name>
</gene>
<evidence type="ECO:0000313" key="2">
    <source>
        <dbReference type="EMBL" id="GIG41327.1"/>
    </source>
</evidence>
<evidence type="ECO:0000256" key="1">
    <source>
        <dbReference type="SAM" id="Phobius"/>
    </source>
</evidence>
<organism evidence="2 3">
    <name type="scientific">Cellulomonas phragmiteti</name>
    <dbReference type="NCBI Taxonomy" id="478780"/>
    <lineage>
        <taxon>Bacteria</taxon>
        <taxon>Bacillati</taxon>
        <taxon>Actinomycetota</taxon>
        <taxon>Actinomycetes</taxon>
        <taxon>Micrococcales</taxon>
        <taxon>Cellulomonadaceae</taxon>
        <taxon>Cellulomonas</taxon>
    </lineage>
</organism>
<protein>
    <submittedName>
        <fullName evidence="2">DUF4956 domain-containing protein</fullName>
    </submittedName>
</protein>
<feature type="transmembrane region" description="Helical" evidence="1">
    <location>
        <begin position="89"/>
        <end position="118"/>
    </location>
</feature>
<sequence>MPDLTLLAADLVAVTILTFALYLPRHRRRDLVVAYLGVNVGVLAVSAALGSVTVGAGLGLGLFGVLSIIRLRSTELAQGEVAYYFSALALGLIGGLGITSVPLGVALMALVVGVMAVGDSPRLLRRYRSQTVVLDQAFTSEPALVAHLEHLLDAHVHAVDVQRLDLVNDTTCVEVRYALHHDDPRTAEPVRERPVVATAVPAGVAR</sequence>
<reference evidence="2 3" key="1">
    <citation type="submission" date="2021-01" db="EMBL/GenBank/DDBJ databases">
        <title>Whole genome shotgun sequence of Cellulomonas phragmiteti NBRC 110785.</title>
        <authorList>
            <person name="Komaki H."/>
            <person name="Tamura T."/>
        </authorList>
    </citation>
    <scope>NUCLEOTIDE SEQUENCE [LARGE SCALE GENOMIC DNA]</scope>
    <source>
        <strain evidence="2 3">NBRC 110785</strain>
    </source>
</reference>
<keyword evidence="1" id="KW-1133">Transmembrane helix</keyword>
<accession>A0ABQ4DPP4</accession>
<keyword evidence="1" id="KW-0812">Transmembrane</keyword>
<feature type="transmembrane region" description="Helical" evidence="1">
    <location>
        <begin position="6"/>
        <end position="24"/>
    </location>
</feature>
<dbReference type="EMBL" id="BONP01000024">
    <property type="protein sequence ID" value="GIG41327.1"/>
    <property type="molecule type" value="Genomic_DNA"/>
</dbReference>
<dbReference type="InterPro" id="IPR032531">
    <property type="entry name" value="DUF4956"/>
</dbReference>
<dbReference type="RefSeq" id="WP_203675620.1">
    <property type="nucleotide sequence ID" value="NZ_BONP01000024.1"/>
</dbReference>
<dbReference type="Pfam" id="PF16316">
    <property type="entry name" value="DUF4956"/>
    <property type="match status" value="1"/>
</dbReference>
<proteinExistence type="predicted"/>
<keyword evidence="1" id="KW-0472">Membrane</keyword>